<evidence type="ECO:0000313" key="5">
    <source>
        <dbReference type="EMBL" id="MBN8660526.1"/>
    </source>
</evidence>
<protein>
    <recommendedName>
        <fullName evidence="4">Demethylmenaquinone methyltransferase</fullName>
        <ecNumber evidence="4">2.1.1.163</ecNumber>
    </recommendedName>
</protein>
<gene>
    <name evidence="5" type="primary">ubiE</name>
    <name evidence="4" type="synonym">menG</name>
    <name evidence="5" type="ORF">J0M35_09205</name>
</gene>
<evidence type="ECO:0000256" key="3">
    <source>
        <dbReference type="ARBA" id="ARBA00022691"/>
    </source>
</evidence>
<dbReference type="PROSITE" id="PS51608">
    <property type="entry name" value="SAM_MT_UBIE"/>
    <property type="match status" value="1"/>
</dbReference>
<dbReference type="PANTHER" id="PTHR43591:SF24">
    <property type="entry name" value="2-METHOXY-6-POLYPRENYL-1,4-BENZOQUINOL METHYLASE, MITOCHONDRIAL"/>
    <property type="match status" value="1"/>
</dbReference>
<dbReference type="Gene3D" id="3.40.50.150">
    <property type="entry name" value="Vaccinia Virus protein VP39"/>
    <property type="match status" value="1"/>
</dbReference>
<dbReference type="UniPathway" id="UPA00079">
    <property type="reaction ID" value="UER00169"/>
</dbReference>
<dbReference type="CDD" id="cd02440">
    <property type="entry name" value="AdoMet_MTases"/>
    <property type="match status" value="1"/>
</dbReference>
<dbReference type="GO" id="GO:0009234">
    <property type="term" value="P:menaquinone biosynthetic process"/>
    <property type="evidence" value="ECO:0007669"/>
    <property type="project" value="UniProtKB-UniRule"/>
</dbReference>
<dbReference type="PANTHER" id="PTHR43591">
    <property type="entry name" value="METHYLTRANSFERASE"/>
    <property type="match status" value="1"/>
</dbReference>
<comment type="pathway">
    <text evidence="4">Quinol/quinone metabolism; menaquinone biosynthesis; menaquinol from 1,4-dihydroxy-2-naphthoate: step 2/2.</text>
</comment>
<feature type="binding site" evidence="4">
    <location>
        <begin position="118"/>
        <end position="119"/>
    </location>
    <ligand>
        <name>S-adenosyl-L-methionine</name>
        <dbReference type="ChEBI" id="CHEBI:59789"/>
    </ligand>
</feature>
<comment type="function">
    <text evidence="4">Methyltransferase required for the conversion of demethylmenaquinol (DMKH2) to menaquinol (MKH2).</text>
</comment>
<proteinExistence type="inferred from homology"/>
<reference evidence="5" key="1">
    <citation type="submission" date="2021-02" db="EMBL/GenBank/DDBJ databases">
        <title>Genome-Resolved Metagenomics of a Microbial Community Performing Photosynthetic Biological Nutrient Removal.</title>
        <authorList>
            <person name="Mcdaniel E.A."/>
        </authorList>
    </citation>
    <scope>NUCLEOTIDE SEQUENCE</scope>
    <source>
        <strain evidence="5">UWPOB_OBS1</strain>
    </source>
</reference>
<feature type="binding site" evidence="4">
    <location>
        <position position="86"/>
    </location>
    <ligand>
        <name>S-adenosyl-L-methionine</name>
        <dbReference type="ChEBI" id="CHEBI:59789"/>
    </ligand>
</feature>
<evidence type="ECO:0000256" key="4">
    <source>
        <dbReference type="HAMAP-Rule" id="MF_01813"/>
    </source>
</evidence>
<comment type="catalytic activity">
    <reaction evidence="4">
        <text>a 2-demethylmenaquinol + S-adenosyl-L-methionine = a menaquinol + S-adenosyl-L-homocysteine + H(+)</text>
        <dbReference type="Rhea" id="RHEA:42640"/>
        <dbReference type="Rhea" id="RHEA-COMP:9539"/>
        <dbReference type="Rhea" id="RHEA-COMP:9563"/>
        <dbReference type="ChEBI" id="CHEBI:15378"/>
        <dbReference type="ChEBI" id="CHEBI:18151"/>
        <dbReference type="ChEBI" id="CHEBI:55437"/>
        <dbReference type="ChEBI" id="CHEBI:57856"/>
        <dbReference type="ChEBI" id="CHEBI:59789"/>
        <dbReference type="EC" id="2.1.1.163"/>
    </reaction>
</comment>
<comment type="similarity">
    <text evidence="4">Belongs to the class I-like SAM-binding methyltransferase superfamily. MenG/UbiE family.</text>
</comment>
<comment type="caution">
    <text evidence="5">The sequence shown here is derived from an EMBL/GenBank/DDBJ whole genome shotgun (WGS) entry which is preliminary data.</text>
</comment>
<sequence length="246" mass="27243">MSFQLPTLEEKSAYVHDQFERIAKGYDLSNDVISLAMHRAWKMRAVSELVDIGAPGRFLDVCCGTGDLSLLIARMAAPGSLVTGLDFSQNMLDIAGERNRRKAHKINEKTRIDFVRGDAQNLPFEKETFNGAIISFGLRNLTDLQKGLNEMARVVKSGGKVANLDLGHCEVPVFAPIFSTYFGRVVPVIGGILQNDRKAYTYLPESLHTYPRPERISAMFEEAGLTNVRHIPLALGTVALHIGTKR</sequence>
<dbReference type="InterPro" id="IPR004033">
    <property type="entry name" value="UbiE/COQ5_MeTrFase"/>
</dbReference>
<organism evidence="5 6">
    <name type="scientific">Candidatus Obscuribacter phosphatis</name>
    <dbReference type="NCBI Taxonomy" id="1906157"/>
    <lineage>
        <taxon>Bacteria</taxon>
        <taxon>Bacillati</taxon>
        <taxon>Candidatus Melainabacteria</taxon>
        <taxon>Candidatus Obscuribacterales</taxon>
        <taxon>Candidatus Obscuribacteraceae</taxon>
        <taxon>Candidatus Obscuribacter</taxon>
    </lineage>
</organism>
<dbReference type="InterPro" id="IPR029063">
    <property type="entry name" value="SAM-dependent_MTases_sf"/>
</dbReference>
<keyword evidence="1 4" id="KW-0489">Methyltransferase</keyword>
<keyword evidence="4" id="KW-0474">Menaquinone biosynthesis</keyword>
<dbReference type="Proteomes" id="UP000664277">
    <property type="component" value="Unassembled WGS sequence"/>
</dbReference>
<dbReference type="GO" id="GO:0043770">
    <property type="term" value="F:demethylmenaquinone methyltransferase activity"/>
    <property type="evidence" value="ECO:0007669"/>
    <property type="project" value="UniProtKB-UniRule"/>
</dbReference>
<dbReference type="Pfam" id="PF01209">
    <property type="entry name" value="Ubie_methyltran"/>
    <property type="match status" value="1"/>
</dbReference>
<dbReference type="SUPFAM" id="SSF53335">
    <property type="entry name" value="S-adenosyl-L-methionine-dependent methyltransferases"/>
    <property type="match status" value="1"/>
</dbReference>
<evidence type="ECO:0000256" key="2">
    <source>
        <dbReference type="ARBA" id="ARBA00022679"/>
    </source>
</evidence>
<evidence type="ECO:0000313" key="6">
    <source>
        <dbReference type="Proteomes" id="UP000664277"/>
    </source>
</evidence>
<dbReference type="GO" id="GO:0032259">
    <property type="term" value="P:methylation"/>
    <property type="evidence" value="ECO:0007669"/>
    <property type="project" value="UniProtKB-KW"/>
</dbReference>
<dbReference type="NCBIfam" id="TIGR01934">
    <property type="entry name" value="MenG_MenH_UbiE"/>
    <property type="match status" value="1"/>
</dbReference>
<dbReference type="EC" id="2.1.1.163" evidence="4"/>
<dbReference type="HAMAP" id="MF_01813">
    <property type="entry name" value="MenG_UbiE_methyltr"/>
    <property type="match status" value="1"/>
</dbReference>
<name>A0A8J7P8G4_9BACT</name>
<feature type="binding site" evidence="4">
    <location>
        <position position="65"/>
    </location>
    <ligand>
        <name>S-adenosyl-L-methionine</name>
        <dbReference type="ChEBI" id="CHEBI:59789"/>
    </ligand>
</feature>
<keyword evidence="3 4" id="KW-0949">S-adenosyl-L-methionine</keyword>
<feature type="binding site" evidence="4">
    <location>
        <position position="135"/>
    </location>
    <ligand>
        <name>S-adenosyl-L-methionine</name>
        <dbReference type="ChEBI" id="CHEBI:59789"/>
    </ligand>
</feature>
<evidence type="ECO:0000256" key="1">
    <source>
        <dbReference type="ARBA" id="ARBA00022603"/>
    </source>
</evidence>
<keyword evidence="2 4" id="KW-0808">Transferase</keyword>
<accession>A0A8J7P8G4</accession>
<dbReference type="NCBIfam" id="NF001244">
    <property type="entry name" value="PRK00216.1-5"/>
    <property type="match status" value="1"/>
</dbReference>
<dbReference type="AlphaFoldDB" id="A0A8J7P8G4"/>
<dbReference type="EMBL" id="JAFLCK010000011">
    <property type="protein sequence ID" value="MBN8660526.1"/>
    <property type="molecule type" value="Genomic_DNA"/>
</dbReference>